<keyword evidence="2" id="KW-0813">Transport</keyword>
<dbReference type="AlphaFoldDB" id="A0A511Z765"/>
<dbReference type="RefSeq" id="WP_147057046.1">
    <property type="nucleotide sequence ID" value="NZ_BJYL01000020.1"/>
</dbReference>
<reference evidence="10 11" key="1">
    <citation type="submission" date="2019-07" db="EMBL/GenBank/DDBJ databases">
        <title>Whole genome shotgun sequence of Sporosarcina luteola NBRC 105378.</title>
        <authorList>
            <person name="Hosoyama A."/>
            <person name="Uohara A."/>
            <person name="Ohji S."/>
            <person name="Ichikawa N."/>
        </authorList>
    </citation>
    <scope>NUCLEOTIDE SEQUENCE [LARGE SCALE GENOMIC DNA]</scope>
    <source>
        <strain evidence="10 11">NBRC 105378</strain>
    </source>
</reference>
<dbReference type="InterPro" id="IPR003593">
    <property type="entry name" value="AAA+_ATPase"/>
</dbReference>
<dbReference type="SUPFAM" id="SSF55021">
    <property type="entry name" value="ACT-like"/>
    <property type="match status" value="1"/>
</dbReference>
<evidence type="ECO:0000259" key="9">
    <source>
        <dbReference type="PROSITE" id="PS50893"/>
    </source>
</evidence>
<keyword evidence="3" id="KW-1003">Cell membrane</keyword>
<comment type="similarity">
    <text evidence="1">Belongs to the ABC transporter superfamily.</text>
</comment>
<dbReference type="PROSITE" id="PS50893">
    <property type="entry name" value="ABC_TRANSPORTER_2"/>
    <property type="match status" value="1"/>
</dbReference>
<dbReference type="InterPro" id="IPR003439">
    <property type="entry name" value="ABC_transporter-like_ATP-bd"/>
</dbReference>
<keyword evidence="6" id="KW-1278">Translocase</keyword>
<dbReference type="GO" id="GO:0006865">
    <property type="term" value="P:amino acid transport"/>
    <property type="evidence" value="ECO:0007669"/>
    <property type="project" value="UniProtKB-KW"/>
</dbReference>
<protein>
    <submittedName>
        <fullName evidence="10">Methionine import ATP-binding protein MetN</fullName>
    </submittedName>
</protein>
<dbReference type="CDD" id="cd03258">
    <property type="entry name" value="ABC_MetN_methionine_transporter"/>
    <property type="match status" value="1"/>
</dbReference>
<evidence type="ECO:0000256" key="3">
    <source>
        <dbReference type="ARBA" id="ARBA00022475"/>
    </source>
</evidence>
<evidence type="ECO:0000256" key="5">
    <source>
        <dbReference type="ARBA" id="ARBA00022840"/>
    </source>
</evidence>
<evidence type="ECO:0000256" key="7">
    <source>
        <dbReference type="ARBA" id="ARBA00022970"/>
    </source>
</evidence>
<keyword evidence="8" id="KW-0472">Membrane</keyword>
<dbReference type="GO" id="GO:0005524">
    <property type="term" value="F:ATP binding"/>
    <property type="evidence" value="ECO:0007669"/>
    <property type="project" value="UniProtKB-KW"/>
</dbReference>
<organism evidence="10 11">
    <name type="scientific">Sporosarcina luteola</name>
    <dbReference type="NCBI Taxonomy" id="582850"/>
    <lineage>
        <taxon>Bacteria</taxon>
        <taxon>Bacillati</taxon>
        <taxon>Bacillota</taxon>
        <taxon>Bacilli</taxon>
        <taxon>Bacillales</taxon>
        <taxon>Caryophanaceae</taxon>
        <taxon>Sporosarcina</taxon>
    </lineage>
</organism>
<evidence type="ECO:0000256" key="1">
    <source>
        <dbReference type="ARBA" id="ARBA00005417"/>
    </source>
</evidence>
<gene>
    <name evidence="10" type="primary">metN</name>
    <name evidence="10" type="ORF">SLU01_15980</name>
</gene>
<evidence type="ECO:0000313" key="11">
    <source>
        <dbReference type="Proteomes" id="UP000321901"/>
    </source>
</evidence>
<dbReference type="PANTHER" id="PTHR43166:SF36">
    <property type="entry name" value="METHIONINE IMPORT ATP-BINDING PROTEIN METN 2"/>
    <property type="match status" value="1"/>
</dbReference>
<keyword evidence="7" id="KW-0029">Amino-acid transport</keyword>
<evidence type="ECO:0000256" key="2">
    <source>
        <dbReference type="ARBA" id="ARBA00022448"/>
    </source>
</evidence>
<dbReference type="Proteomes" id="UP000321901">
    <property type="component" value="Unassembled WGS sequence"/>
</dbReference>
<proteinExistence type="inferred from homology"/>
<dbReference type="OrthoDB" id="9802264at2"/>
<sequence length="337" mass="36687">MIQLTDVNKKFGAGANAINAVDQVNLDIEEGEIFGIIGYSGAGKSTLIRLLNGLEKPSSGTVTIAGYEMSSVSNKKLREARQKISMIFQHFNLLWSRTVKQNISFPLEIAGIKKTEREKKVNELIELVGLKGRENAYPSELSGGQKQRVGIARALANDPEVLLCDEATSALDPETTDSILDLLTSINERLGLTIVLITHEMHVIRKICHQVAVMEAGKVVETGSVLEVFQSPEAPITKRFVSQVTEPSGTEQAIAHLPTGTLVKLVFVGERTEQPVLASLIRTFPIEVSIVQGNISHTKGGAYGTLILQLIGHEKEIEEAIAHLHEQGVRTEVIGND</sequence>
<dbReference type="Gene3D" id="3.30.70.260">
    <property type="match status" value="1"/>
</dbReference>
<keyword evidence="4" id="KW-0547">Nucleotide-binding</keyword>
<dbReference type="FunFam" id="3.40.50.300:FF:000056">
    <property type="entry name" value="Cell division ATP-binding protein FtsE"/>
    <property type="match status" value="1"/>
</dbReference>
<evidence type="ECO:0000313" key="10">
    <source>
        <dbReference type="EMBL" id="GEN83286.1"/>
    </source>
</evidence>
<dbReference type="SMART" id="SM00382">
    <property type="entry name" value="AAA"/>
    <property type="match status" value="1"/>
</dbReference>
<accession>A0A511Z765</accession>
<dbReference type="Gene3D" id="3.40.50.300">
    <property type="entry name" value="P-loop containing nucleotide triphosphate hydrolases"/>
    <property type="match status" value="1"/>
</dbReference>
<dbReference type="GO" id="GO:0005886">
    <property type="term" value="C:plasma membrane"/>
    <property type="evidence" value="ECO:0007669"/>
    <property type="project" value="UniProtKB-ARBA"/>
</dbReference>
<dbReference type="PROSITE" id="PS00211">
    <property type="entry name" value="ABC_TRANSPORTER_1"/>
    <property type="match status" value="1"/>
</dbReference>
<evidence type="ECO:0000256" key="4">
    <source>
        <dbReference type="ARBA" id="ARBA00022741"/>
    </source>
</evidence>
<name>A0A511Z765_9BACL</name>
<dbReference type="PANTHER" id="PTHR43166">
    <property type="entry name" value="AMINO ACID IMPORT ATP-BINDING PROTEIN"/>
    <property type="match status" value="1"/>
</dbReference>
<dbReference type="InterPro" id="IPR045865">
    <property type="entry name" value="ACT-like_dom_sf"/>
</dbReference>
<dbReference type="SMART" id="SM00930">
    <property type="entry name" value="NIL"/>
    <property type="match status" value="1"/>
</dbReference>
<feature type="domain" description="ABC transporter" evidence="9">
    <location>
        <begin position="2"/>
        <end position="241"/>
    </location>
</feature>
<comment type="caution">
    <text evidence="10">The sequence shown here is derived from an EMBL/GenBank/DDBJ whole genome shotgun (WGS) entry which is preliminary data.</text>
</comment>
<dbReference type="GO" id="GO:0016887">
    <property type="term" value="F:ATP hydrolysis activity"/>
    <property type="evidence" value="ECO:0007669"/>
    <property type="project" value="InterPro"/>
</dbReference>
<dbReference type="InterPro" id="IPR018449">
    <property type="entry name" value="NIL_domain"/>
</dbReference>
<dbReference type="EMBL" id="BJYL01000020">
    <property type="protein sequence ID" value="GEN83286.1"/>
    <property type="molecule type" value="Genomic_DNA"/>
</dbReference>
<evidence type="ECO:0000256" key="8">
    <source>
        <dbReference type="ARBA" id="ARBA00023136"/>
    </source>
</evidence>
<keyword evidence="11" id="KW-1185">Reference proteome</keyword>
<dbReference type="SUPFAM" id="SSF52540">
    <property type="entry name" value="P-loop containing nucleoside triphosphate hydrolases"/>
    <property type="match status" value="1"/>
</dbReference>
<evidence type="ECO:0000256" key="6">
    <source>
        <dbReference type="ARBA" id="ARBA00022967"/>
    </source>
</evidence>
<dbReference type="InterPro" id="IPR017871">
    <property type="entry name" value="ABC_transporter-like_CS"/>
</dbReference>
<dbReference type="InterPro" id="IPR041701">
    <property type="entry name" value="MetN_ABC"/>
</dbReference>
<keyword evidence="5 10" id="KW-0067">ATP-binding</keyword>
<dbReference type="InterPro" id="IPR050086">
    <property type="entry name" value="MetN_ABC_transporter-like"/>
</dbReference>
<dbReference type="Pfam" id="PF09383">
    <property type="entry name" value="NIL"/>
    <property type="match status" value="1"/>
</dbReference>
<dbReference type="InterPro" id="IPR027417">
    <property type="entry name" value="P-loop_NTPase"/>
</dbReference>
<dbReference type="Pfam" id="PF00005">
    <property type="entry name" value="ABC_tran"/>
    <property type="match status" value="1"/>
</dbReference>